<feature type="transmembrane region" description="Helical" evidence="5">
    <location>
        <begin position="24"/>
        <end position="42"/>
    </location>
</feature>
<feature type="domain" description="YknX-like beta-barrel" evidence="7">
    <location>
        <begin position="246"/>
        <end position="329"/>
    </location>
</feature>
<feature type="compositionally biased region" description="Low complexity" evidence="4">
    <location>
        <begin position="375"/>
        <end position="387"/>
    </location>
</feature>
<dbReference type="PANTHER" id="PTHR32347:SF14">
    <property type="entry name" value="EFFLUX SYSTEM COMPONENT YKNX-RELATED"/>
    <property type="match status" value="1"/>
</dbReference>
<dbReference type="RefSeq" id="WP_140928264.1">
    <property type="nucleotide sequence ID" value="NZ_VFSU01000024.1"/>
</dbReference>
<dbReference type="Gene3D" id="2.40.420.20">
    <property type="match status" value="1"/>
</dbReference>
<protein>
    <submittedName>
        <fullName evidence="8">Efflux RND transporter periplasmic adaptor subunit</fullName>
    </submittedName>
</protein>
<dbReference type="GO" id="GO:0016020">
    <property type="term" value="C:membrane"/>
    <property type="evidence" value="ECO:0007669"/>
    <property type="project" value="InterPro"/>
</dbReference>
<dbReference type="InterPro" id="IPR058625">
    <property type="entry name" value="MdtA-like_BSH"/>
</dbReference>
<dbReference type="Pfam" id="PF25917">
    <property type="entry name" value="BSH_RND"/>
    <property type="match status" value="1"/>
</dbReference>
<evidence type="ECO:0000256" key="4">
    <source>
        <dbReference type="SAM" id="MobiDB-lite"/>
    </source>
</evidence>
<comment type="caution">
    <text evidence="8">The sequence shown here is derived from an EMBL/GenBank/DDBJ whole genome shotgun (WGS) entry which is preliminary data.</text>
</comment>
<evidence type="ECO:0000259" key="7">
    <source>
        <dbReference type="Pfam" id="PF25990"/>
    </source>
</evidence>
<evidence type="ECO:0000313" key="8">
    <source>
        <dbReference type="EMBL" id="TPE61206.1"/>
    </source>
</evidence>
<dbReference type="SUPFAM" id="SSF111369">
    <property type="entry name" value="HlyD-like secretion proteins"/>
    <property type="match status" value="1"/>
</dbReference>
<evidence type="ECO:0000256" key="2">
    <source>
        <dbReference type="ARBA" id="ARBA00009477"/>
    </source>
</evidence>
<keyword evidence="5" id="KW-0472">Membrane</keyword>
<proteinExistence type="inferred from homology"/>
<evidence type="ECO:0000259" key="6">
    <source>
        <dbReference type="Pfam" id="PF25917"/>
    </source>
</evidence>
<evidence type="ECO:0000256" key="5">
    <source>
        <dbReference type="SAM" id="Phobius"/>
    </source>
</evidence>
<dbReference type="InterPro" id="IPR050465">
    <property type="entry name" value="UPF0194_transport"/>
</dbReference>
<dbReference type="GO" id="GO:0030313">
    <property type="term" value="C:cell envelope"/>
    <property type="evidence" value="ECO:0007669"/>
    <property type="project" value="UniProtKB-SubCell"/>
</dbReference>
<reference evidence="8 9" key="1">
    <citation type="submission" date="2019-06" db="EMBL/GenBank/DDBJ databases">
        <authorList>
            <person name="Lee I."/>
            <person name="Jang G.I."/>
            <person name="Hwang C.Y."/>
        </authorList>
    </citation>
    <scope>NUCLEOTIDE SEQUENCE [LARGE SCALE GENOMIC DNA]</scope>
    <source>
        <strain evidence="8 9">PAMC 28131</strain>
    </source>
</reference>
<dbReference type="GO" id="GO:0022857">
    <property type="term" value="F:transmembrane transporter activity"/>
    <property type="evidence" value="ECO:0007669"/>
    <property type="project" value="InterPro"/>
</dbReference>
<name>A0A501XKX1_9SPHN</name>
<dbReference type="EMBL" id="VFSU01000024">
    <property type="protein sequence ID" value="TPE61206.1"/>
    <property type="molecule type" value="Genomic_DNA"/>
</dbReference>
<evidence type="ECO:0000313" key="9">
    <source>
        <dbReference type="Proteomes" id="UP000319897"/>
    </source>
</evidence>
<feature type="region of interest" description="Disordered" evidence="4">
    <location>
        <begin position="351"/>
        <end position="391"/>
    </location>
</feature>
<evidence type="ECO:0000256" key="3">
    <source>
        <dbReference type="ARBA" id="ARBA00023054"/>
    </source>
</evidence>
<keyword evidence="5" id="KW-1133">Transmembrane helix</keyword>
<dbReference type="NCBIfam" id="TIGR01730">
    <property type="entry name" value="RND_mfp"/>
    <property type="match status" value="1"/>
</dbReference>
<sequence>MTTSSSGSLDEFLGVKPARPWMKWLKWGLGALALLLILFIGVKMFGKPDAVNYATEKAARGDLTVTVSATGNIRPINEVDVGSEQSGLITRVLVDVNDRVTKGQLLATLDTSRLEDSVKQARATLASAQAGVAEAEATQAQVTATLARQEQVYRLSGGRVPSKTEMDSARADQRRALASVASARAQVVSQRAVLGSAETNLSKARIYSPVTGVVLSRDIEPGQTVAASLNAPVLFTIAEDLSQMELQVSIDEADVGEVREGQEATFAVDAFPGRRFPATIRRVNLGSNDSSSSSSTSSTTGTVVAYTALLTVDNREQTLRPGMTATADIVTTRRDNVLLVPNAAFRFKPASAQAGASGGGIASAIVPRGPRRSSDSSTRTATTGRGAQQNLFVKDANGSLREVTVTTGDTNGTMTVVTAGELKEGDLVVTGQLAGAEGNSRAGGQAKGGAPKAGG</sequence>
<dbReference type="OrthoDB" id="9791520at2"/>
<gene>
    <name evidence="8" type="ORF">FJQ54_09970</name>
</gene>
<dbReference type="Pfam" id="PF25990">
    <property type="entry name" value="Beta-barrel_YknX"/>
    <property type="match status" value="1"/>
</dbReference>
<dbReference type="InterPro" id="IPR006143">
    <property type="entry name" value="RND_pump_MFP"/>
</dbReference>
<keyword evidence="3" id="KW-0175">Coiled coil</keyword>
<accession>A0A501XKX1</accession>
<dbReference type="AlphaFoldDB" id="A0A501XKX1"/>
<dbReference type="Gene3D" id="2.40.30.170">
    <property type="match status" value="1"/>
</dbReference>
<dbReference type="Gene3D" id="2.40.50.100">
    <property type="match status" value="2"/>
</dbReference>
<dbReference type="InterPro" id="IPR058636">
    <property type="entry name" value="Beta-barrel_YknX"/>
</dbReference>
<feature type="domain" description="Multidrug resistance protein MdtA-like barrel-sandwich hybrid" evidence="6">
    <location>
        <begin position="77"/>
        <end position="233"/>
    </location>
</feature>
<feature type="region of interest" description="Disordered" evidence="4">
    <location>
        <begin position="434"/>
        <end position="455"/>
    </location>
</feature>
<comment type="similarity">
    <text evidence="2">Belongs to the membrane fusion protein (MFP) (TC 8.A.1) family.</text>
</comment>
<evidence type="ECO:0000256" key="1">
    <source>
        <dbReference type="ARBA" id="ARBA00004196"/>
    </source>
</evidence>
<keyword evidence="5" id="KW-0812">Transmembrane</keyword>
<keyword evidence="9" id="KW-1185">Reference proteome</keyword>
<dbReference type="PANTHER" id="PTHR32347">
    <property type="entry name" value="EFFLUX SYSTEM COMPONENT YKNX-RELATED"/>
    <property type="match status" value="1"/>
</dbReference>
<comment type="subcellular location">
    <subcellularLocation>
        <location evidence="1">Cell envelope</location>
    </subcellularLocation>
</comment>
<feature type="compositionally biased region" description="Gly residues" evidence="4">
    <location>
        <begin position="445"/>
        <end position="455"/>
    </location>
</feature>
<dbReference type="Proteomes" id="UP000319897">
    <property type="component" value="Unassembled WGS sequence"/>
</dbReference>
<organism evidence="8 9">
    <name type="scientific">Sandaracinobacter neustonicus</name>
    <dbReference type="NCBI Taxonomy" id="1715348"/>
    <lineage>
        <taxon>Bacteria</taxon>
        <taxon>Pseudomonadati</taxon>
        <taxon>Pseudomonadota</taxon>
        <taxon>Alphaproteobacteria</taxon>
        <taxon>Sphingomonadales</taxon>
        <taxon>Sphingosinicellaceae</taxon>
        <taxon>Sandaracinobacter</taxon>
    </lineage>
</organism>